<dbReference type="EMBL" id="UINC01002544">
    <property type="protein sequence ID" value="SUZ97821.1"/>
    <property type="molecule type" value="Genomic_DNA"/>
</dbReference>
<dbReference type="InterPro" id="IPR052181">
    <property type="entry name" value="5hmC_binding"/>
</dbReference>
<gene>
    <name evidence="2" type="ORF">METZ01_LOCUS50675</name>
</gene>
<dbReference type="AlphaFoldDB" id="A0A381S3B7"/>
<dbReference type="CDD" id="cd21133">
    <property type="entry name" value="EVE"/>
    <property type="match status" value="1"/>
</dbReference>
<accession>A0A381S3B7</accession>
<organism evidence="2">
    <name type="scientific">marine metagenome</name>
    <dbReference type="NCBI Taxonomy" id="408172"/>
    <lineage>
        <taxon>unclassified sequences</taxon>
        <taxon>metagenomes</taxon>
        <taxon>ecological metagenomes</taxon>
    </lineage>
</organism>
<sequence length="142" mass="16673">MNNNKSFWIIKQEPSKYNWQQFEKDRGTYWDGVRNYQARNNLKNMKKGDNLLFYHSVVGKEIVGIAEVTREAYPDPTTDDERWVVVDLKPIKPFKVPVTLEKIKAHKELSEIALIKQTRLSVIPITKKEFQILLKLGKTNLK</sequence>
<reference evidence="2" key="1">
    <citation type="submission" date="2018-05" db="EMBL/GenBank/DDBJ databases">
        <authorList>
            <person name="Lanie J.A."/>
            <person name="Ng W.-L."/>
            <person name="Kazmierczak K.M."/>
            <person name="Andrzejewski T.M."/>
            <person name="Davidsen T.M."/>
            <person name="Wayne K.J."/>
            <person name="Tettelin H."/>
            <person name="Glass J.I."/>
            <person name="Rusch D."/>
            <person name="Podicherti R."/>
            <person name="Tsui H.-C.T."/>
            <person name="Winkler M.E."/>
        </authorList>
    </citation>
    <scope>NUCLEOTIDE SEQUENCE</scope>
</reference>
<dbReference type="InterPro" id="IPR015947">
    <property type="entry name" value="PUA-like_sf"/>
</dbReference>
<dbReference type="PANTHER" id="PTHR14087">
    <property type="entry name" value="THYMOCYTE NUCLEAR PROTEIN 1"/>
    <property type="match status" value="1"/>
</dbReference>
<dbReference type="Gene3D" id="3.10.590.10">
    <property type="entry name" value="ph1033 like domains"/>
    <property type="match status" value="1"/>
</dbReference>
<feature type="domain" description="EVE" evidence="1">
    <location>
        <begin position="7"/>
        <end position="136"/>
    </location>
</feature>
<evidence type="ECO:0000259" key="1">
    <source>
        <dbReference type="Pfam" id="PF01878"/>
    </source>
</evidence>
<dbReference type="PANTHER" id="PTHR14087:SF7">
    <property type="entry name" value="THYMOCYTE NUCLEAR PROTEIN 1"/>
    <property type="match status" value="1"/>
</dbReference>
<name>A0A381S3B7_9ZZZZ</name>
<protein>
    <recommendedName>
        <fullName evidence="1">EVE domain-containing protein</fullName>
    </recommendedName>
</protein>
<dbReference type="GO" id="GO:0005634">
    <property type="term" value="C:nucleus"/>
    <property type="evidence" value="ECO:0007669"/>
    <property type="project" value="TreeGrafter"/>
</dbReference>
<proteinExistence type="predicted"/>
<evidence type="ECO:0000313" key="2">
    <source>
        <dbReference type="EMBL" id="SUZ97821.1"/>
    </source>
</evidence>
<dbReference type="SUPFAM" id="SSF88697">
    <property type="entry name" value="PUA domain-like"/>
    <property type="match status" value="1"/>
</dbReference>
<dbReference type="Pfam" id="PF01878">
    <property type="entry name" value="EVE"/>
    <property type="match status" value="1"/>
</dbReference>
<dbReference type="InterPro" id="IPR002740">
    <property type="entry name" value="EVE_domain"/>
</dbReference>
<dbReference type="InterPro" id="IPR047197">
    <property type="entry name" value="THYN1-like_EVE"/>
</dbReference>